<feature type="transmembrane region" description="Helical" evidence="2">
    <location>
        <begin position="77"/>
        <end position="97"/>
    </location>
</feature>
<dbReference type="PANTHER" id="PTHR13568">
    <property type="entry name" value="FAM11A, B PROTEIN"/>
    <property type="match status" value="1"/>
</dbReference>
<reference evidence="3" key="1">
    <citation type="submission" date="2021-10" db="EMBL/GenBank/DDBJ databases">
        <title>Tropical sea cucumber genome reveals ecological adaptation and Cuvierian tubules defense mechanism.</title>
        <authorList>
            <person name="Chen T."/>
        </authorList>
    </citation>
    <scope>NUCLEOTIDE SEQUENCE</scope>
    <source>
        <strain evidence="3">Nanhai2018</strain>
        <tissue evidence="3">Muscle</tissue>
    </source>
</reference>
<feature type="transmembrane region" description="Helical" evidence="2">
    <location>
        <begin position="109"/>
        <end position="129"/>
    </location>
</feature>
<evidence type="ECO:0000256" key="1">
    <source>
        <dbReference type="SAM" id="MobiDB-lite"/>
    </source>
</evidence>
<dbReference type="OrthoDB" id="10258440at2759"/>
<feature type="compositionally biased region" description="Polar residues" evidence="1">
    <location>
        <begin position="148"/>
        <end position="169"/>
    </location>
</feature>
<keyword evidence="4" id="KW-1185">Reference proteome</keyword>
<evidence type="ECO:0000313" key="3">
    <source>
        <dbReference type="EMBL" id="KAJ8020998.1"/>
    </source>
</evidence>
<dbReference type="EMBL" id="JAIZAY010000022">
    <property type="protein sequence ID" value="KAJ8020998.1"/>
    <property type="molecule type" value="Genomic_DNA"/>
</dbReference>
<sequence>MPLSYRIVCSCLLALFFFIMMAVKLDRKPDWNWFLVCLPLWIFNLFFSVLLIIRLVSHLRNGRERDTNAMSLFSKGLFIFVLLMKWIFEIMLCIKLQYVDGGGKKLSMFFVFIPLWILLLIAVVRLFPWTPEVMSLIKRNVRTSEVSSASRSTQSMKRGPTTSGLSNTVGAHPRSVGSRSSNSS</sequence>
<dbReference type="Pfam" id="PF10269">
    <property type="entry name" value="Tmemb_185A"/>
    <property type="match status" value="1"/>
</dbReference>
<proteinExistence type="predicted"/>
<keyword evidence="2" id="KW-1133">Transmembrane helix</keyword>
<dbReference type="AlphaFoldDB" id="A0A9Q0YE22"/>
<organism evidence="3 4">
    <name type="scientific">Holothuria leucospilota</name>
    <name type="common">Black long sea cucumber</name>
    <name type="synonym">Mertensiothuria leucospilota</name>
    <dbReference type="NCBI Taxonomy" id="206669"/>
    <lineage>
        <taxon>Eukaryota</taxon>
        <taxon>Metazoa</taxon>
        <taxon>Echinodermata</taxon>
        <taxon>Eleutherozoa</taxon>
        <taxon>Echinozoa</taxon>
        <taxon>Holothuroidea</taxon>
        <taxon>Aspidochirotacea</taxon>
        <taxon>Aspidochirotida</taxon>
        <taxon>Holothuriidae</taxon>
        <taxon>Holothuria</taxon>
    </lineage>
</organism>
<accession>A0A9Q0YE22</accession>
<name>A0A9Q0YE22_HOLLE</name>
<keyword evidence="2" id="KW-0472">Membrane</keyword>
<evidence type="ECO:0000256" key="2">
    <source>
        <dbReference type="SAM" id="Phobius"/>
    </source>
</evidence>
<dbReference type="PANTHER" id="PTHR13568:SF4">
    <property type="entry name" value="TRANSMEMBRANE PROTEIN 60"/>
    <property type="match status" value="1"/>
</dbReference>
<comment type="caution">
    <text evidence="3">The sequence shown here is derived from an EMBL/GenBank/DDBJ whole genome shotgun (WGS) entry which is preliminary data.</text>
</comment>
<dbReference type="Proteomes" id="UP001152320">
    <property type="component" value="Chromosome 22"/>
</dbReference>
<keyword evidence="2 3" id="KW-0812">Transmembrane</keyword>
<dbReference type="InterPro" id="IPR019396">
    <property type="entry name" value="TM_Fragile-X-F-assoc"/>
</dbReference>
<feature type="transmembrane region" description="Helical" evidence="2">
    <location>
        <begin position="32"/>
        <end position="56"/>
    </location>
</feature>
<evidence type="ECO:0000313" key="4">
    <source>
        <dbReference type="Proteomes" id="UP001152320"/>
    </source>
</evidence>
<feature type="region of interest" description="Disordered" evidence="1">
    <location>
        <begin position="148"/>
        <end position="184"/>
    </location>
</feature>
<feature type="compositionally biased region" description="Low complexity" evidence="1">
    <location>
        <begin position="175"/>
        <end position="184"/>
    </location>
</feature>
<protein>
    <submittedName>
        <fullName evidence="3">Transmembrane protein 60</fullName>
    </submittedName>
</protein>
<gene>
    <name evidence="3" type="ORF">HOLleu_40748</name>
</gene>